<evidence type="ECO:0008006" key="3">
    <source>
        <dbReference type="Google" id="ProtNLM"/>
    </source>
</evidence>
<protein>
    <recommendedName>
        <fullName evidence="3">Transcriptional regulator</fullName>
    </recommendedName>
</protein>
<dbReference type="eggNOG" id="ENOG5032Z15">
    <property type="taxonomic scope" value="Bacteria"/>
</dbReference>
<accession>B6ISS5</accession>
<dbReference type="KEGG" id="rce:RC1_1094"/>
<name>B6ISS5_RHOCS</name>
<dbReference type="EMBL" id="CP000613">
    <property type="protein sequence ID" value="ACI98511.1"/>
    <property type="molecule type" value="Genomic_DNA"/>
</dbReference>
<keyword evidence="2" id="KW-1185">Reference proteome</keyword>
<gene>
    <name evidence="1" type="ordered locus">RC1_1094</name>
</gene>
<evidence type="ECO:0000313" key="1">
    <source>
        <dbReference type="EMBL" id="ACI98511.1"/>
    </source>
</evidence>
<dbReference type="Proteomes" id="UP000001591">
    <property type="component" value="Chromosome"/>
</dbReference>
<evidence type="ECO:0000313" key="2">
    <source>
        <dbReference type="Proteomes" id="UP000001591"/>
    </source>
</evidence>
<organism evidence="1 2">
    <name type="scientific">Rhodospirillum centenum (strain ATCC 51521 / SW)</name>
    <dbReference type="NCBI Taxonomy" id="414684"/>
    <lineage>
        <taxon>Bacteria</taxon>
        <taxon>Pseudomonadati</taxon>
        <taxon>Pseudomonadota</taxon>
        <taxon>Alphaproteobacteria</taxon>
        <taxon>Rhodospirillales</taxon>
        <taxon>Rhodospirillaceae</taxon>
        <taxon>Rhodospirillum</taxon>
    </lineage>
</organism>
<proteinExistence type="predicted"/>
<dbReference type="OrthoDB" id="6064795at2"/>
<dbReference type="RefSeq" id="WP_012566300.1">
    <property type="nucleotide sequence ID" value="NC_011420.2"/>
</dbReference>
<reference evidence="1 2" key="1">
    <citation type="journal article" date="2010" name="BMC Genomics">
        <title>Metabolic flexibility revealed in the genome of the cyst-forming alpha-1 proteobacterium Rhodospirillum centenum.</title>
        <authorList>
            <person name="Lu Y.K."/>
            <person name="Marden J."/>
            <person name="Han M."/>
            <person name="Swingley W.D."/>
            <person name="Mastrian S.D."/>
            <person name="Chowdhury S.R."/>
            <person name="Hao J."/>
            <person name="Helmy T."/>
            <person name="Kim S."/>
            <person name="Kurdoglu A.A."/>
            <person name="Matthies H.J."/>
            <person name="Rollo D."/>
            <person name="Stothard P."/>
            <person name="Blankenship R.E."/>
            <person name="Bauer C.E."/>
            <person name="Touchman J.W."/>
        </authorList>
    </citation>
    <scope>NUCLEOTIDE SEQUENCE [LARGE SCALE GENOMIC DNA]</scope>
    <source>
        <strain evidence="2">ATCC 51521 / SW</strain>
    </source>
</reference>
<dbReference type="HOGENOM" id="CLU_147807_0_0_5"/>
<dbReference type="STRING" id="414684.RC1_1094"/>
<dbReference type="AlphaFoldDB" id="B6ISS5"/>
<sequence length="129" mass="13974">MNAKTATFMEKAAEAWGDAMPEWVVTLATACDAQGQRRVADIIERSPALVSNVIRGRYGANGYAGDLTAVEQVVRGALMNATLNCPVLGEIGLNRCQDERTRPFTATSSMRARLYRACRQCPHNQNAGG</sequence>